<sequence>MSVRPSSTETDRLEDLLAASPSPFSDAVLPNAFRETPDVPSIHAGARQQCLALVRDARETARTSLQVITGDAGEGKTHLLAWLRRQSEEGWRKGTATGRFALTVIPPLRSLARARHHVLQELVRQLSVRLAGDRHIDEATDTPIEILLWRALLAIAKVLVANKSTPAELRARLEEATSANPDRYLSSCVEQLKHGWPLVERAFVDTALRLPELAAVDREVFRIVARFPEGGEAERTAIVDWLGGSSLSSERLDALGTSLVLDEEAEAVRALKTLLALARFAGTPVLLAFDQIEGTVRLGPDAVMTFLETIAELYNDAPSTVILVLCQTQLWPSLREQAPGYVKDRFDDTPAVHLKGLTPNEALLLVETRMKHFWEGLDEHPSDPLFPLSREQVLDVVTREKLRTPRAVVRYFQALLREPRGQRNTDVFKPPPPPQPLDIVRRKLDTLIDEEPRTARQPDARAALAQAVAYDIFRQAQGAKRPIQGTLVEEIAPHRARRTSIEGMRVVLQRNGERKRVYIESSNSQNGKSAASTVRRLADVVAANQADMAMLLREESFPLPSAAHKTLLEMTSRGVVLRIAEGEIVPLAAIEALLNAAAAGDVPVDRKTALDIAVEHLASLLAIPARVVGKVFPVEQPRPRAPEGAKASDTQVTAILRHLQTERAFEPAARLAATLGLSVETVDAALHVLAGRGAVDVVADRNRSPVVLLRPGASPS</sequence>
<protein>
    <recommendedName>
        <fullName evidence="3">Orc1-like AAA ATPase domain-containing protein</fullName>
    </recommendedName>
</protein>
<evidence type="ECO:0000313" key="2">
    <source>
        <dbReference type="Proteomes" id="UP001370348"/>
    </source>
</evidence>
<dbReference type="RefSeq" id="WP_394821627.1">
    <property type="nucleotide sequence ID" value="NZ_CP089984.1"/>
</dbReference>
<accession>A0ABZ2LNU4</accession>
<dbReference type="Proteomes" id="UP001370348">
    <property type="component" value="Chromosome"/>
</dbReference>
<evidence type="ECO:0000313" key="1">
    <source>
        <dbReference type="EMBL" id="WXB12010.1"/>
    </source>
</evidence>
<reference evidence="1 2" key="1">
    <citation type="submission" date="2021-12" db="EMBL/GenBank/DDBJ databases">
        <title>Discovery of the Pendulisporaceae a myxobacterial family with distinct sporulation behavior and unique specialized metabolism.</title>
        <authorList>
            <person name="Garcia R."/>
            <person name="Popoff A."/>
            <person name="Bader C.D."/>
            <person name="Loehr J."/>
            <person name="Walesch S."/>
            <person name="Walt C."/>
            <person name="Boldt J."/>
            <person name="Bunk B."/>
            <person name="Haeckl F.J.F.P.J."/>
            <person name="Gunesch A.P."/>
            <person name="Birkelbach J."/>
            <person name="Nuebel U."/>
            <person name="Pietschmann T."/>
            <person name="Bach T."/>
            <person name="Mueller R."/>
        </authorList>
    </citation>
    <scope>NUCLEOTIDE SEQUENCE [LARGE SCALE GENOMIC DNA]</scope>
    <source>
        <strain evidence="1 2">MSr11954</strain>
    </source>
</reference>
<gene>
    <name evidence="1" type="ORF">LZC94_29670</name>
</gene>
<organism evidence="1 2">
    <name type="scientific">Pendulispora albinea</name>
    <dbReference type="NCBI Taxonomy" id="2741071"/>
    <lineage>
        <taxon>Bacteria</taxon>
        <taxon>Pseudomonadati</taxon>
        <taxon>Myxococcota</taxon>
        <taxon>Myxococcia</taxon>
        <taxon>Myxococcales</taxon>
        <taxon>Sorangiineae</taxon>
        <taxon>Pendulisporaceae</taxon>
        <taxon>Pendulispora</taxon>
    </lineage>
</organism>
<keyword evidence="2" id="KW-1185">Reference proteome</keyword>
<proteinExistence type="predicted"/>
<dbReference type="EMBL" id="CP089984">
    <property type="protein sequence ID" value="WXB12010.1"/>
    <property type="molecule type" value="Genomic_DNA"/>
</dbReference>
<evidence type="ECO:0008006" key="3">
    <source>
        <dbReference type="Google" id="ProtNLM"/>
    </source>
</evidence>
<name>A0ABZ2LNU4_9BACT</name>